<keyword evidence="1" id="KW-0472">Membrane</keyword>
<keyword evidence="1" id="KW-1133">Transmembrane helix</keyword>
<evidence type="ECO:0000313" key="3">
    <source>
        <dbReference type="EMBL" id="QKD84617.1"/>
    </source>
</evidence>
<feature type="transmembrane region" description="Helical" evidence="1">
    <location>
        <begin position="132"/>
        <end position="150"/>
    </location>
</feature>
<keyword evidence="1" id="KW-0812">Transmembrane</keyword>
<gene>
    <name evidence="3" type="ORF">HPC62_22685</name>
</gene>
<evidence type="ECO:0000256" key="1">
    <source>
        <dbReference type="SAM" id="Phobius"/>
    </source>
</evidence>
<evidence type="ECO:0000259" key="2">
    <source>
        <dbReference type="Pfam" id="PF13548"/>
    </source>
</evidence>
<dbReference type="InterPro" id="IPR025196">
    <property type="entry name" value="DUF4126"/>
</dbReference>
<accession>A0A6M8BIA4</accession>
<sequence length="198" mass="21904">MLEVLAILSISAATGMRIALPLLLIGLLQRESLWSSVPLLSQVPPPLVLGVLVSWSLVELLFSKDRLAQRLLQIVELACSPVVGAIAGITVARLMQTSQELVPVAALVSGLLALVFQLVQVGWFYRLRGLPLWAIFLQDFLCVLLVLFAFDAPRQGGLIALLLLWLAIRSTAEWRQWYQAQANAGDRRFPRRGKQDPD</sequence>
<feature type="transmembrane region" description="Helical" evidence="1">
    <location>
        <begin position="74"/>
        <end position="95"/>
    </location>
</feature>
<proteinExistence type="predicted"/>
<dbReference type="AlphaFoldDB" id="A0A6M8BIA4"/>
<dbReference type="RefSeq" id="WP_172358635.1">
    <property type="nucleotide sequence ID" value="NZ_CP053661.1"/>
</dbReference>
<dbReference type="EMBL" id="CP053661">
    <property type="protein sequence ID" value="QKD84617.1"/>
    <property type="molecule type" value="Genomic_DNA"/>
</dbReference>
<reference evidence="3 4" key="1">
    <citation type="submission" date="2020-05" db="EMBL/GenBank/DDBJ databases">
        <title>Complete genome sequence of of a novel Thermoleptolyngbya strain isolated from hot springs of Ganzi, Sichuan China.</title>
        <authorList>
            <person name="Tang J."/>
            <person name="Daroch M."/>
            <person name="Li L."/>
            <person name="Waleron K."/>
            <person name="Waleron M."/>
            <person name="Waleron M."/>
        </authorList>
    </citation>
    <scope>NUCLEOTIDE SEQUENCE [LARGE SCALE GENOMIC DNA]</scope>
    <source>
        <strain evidence="3 4">PKUAC-SCTA183</strain>
    </source>
</reference>
<dbReference type="KEGG" id="theu:HPC62_22685"/>
<protein>
    <submittedName>
        <fullName evidence="3">DUF4126 domain-containing protein</fullName>
    </submittedName>
</protein>
<name>A0A6M8BIA4_9CYAN</name>
<keyword evidence="4" id="KW-1185">Reference proteome</keyword>
<dbReference type="Proteomes" id="UP000505210">
    <property type="component" value="Chromosome"/>
</dbReference>
<dbReference type="Pfam" id="PF13548">
    <property type="entry name" value="DUF4126"/>
    <property type="match status" value="1"/>
</dbReference>
<feature type="domain" description="DUF4126" evidence="2">
    <location>
        <begin position="5"/>
        <end position="171"/>
    </location>
</feature>
<evidence type="ECO:0000313" key="4">
    <source>
        <dbReference type="Proteomes" id="UP000505210"/>
    </source>
</evidence>
<feature type="transmembrane region" description="Helical" evidence="1">
    <location>
        <begin position="43"/>
        <end position="62"/>
    </location>
</feature>
<organism evidence="3 4">
    <name type="scientific">Thermoleptolyngbya sichuanensis A183</name>
    <dbReference type="NCBI Taxonomy" id="2737172"/>
    <lineage>
        <taxon>Bacteria</taxon>
        <taxon>Bacillati</taxon>
        <taxon>Cyanobacteriota</taxon>
        <taxon>Cyanophyceae</taxon>
        <taxon>Oculatellales</taxon>
        <taxon>Oculatellaceae</taxon>
        <taxon>Thermoleptolyngbya</taxon>
        <taxon>Thermoleptolyngbya sichuanensis</taxon>
    </lineage>
</organism>
<feature type="transmembrane region" description="Helical" evidence="1">
    <location>
        <begin position="101"/>
        <end position="125"/>
    </location>
</feature>